<organism evidence="6 7">
    <name type="scientific">Geranomyces variabilis</name>
    <dbReference type="NCBI Taxonomy" id="109894"/>
    <lineage>
        <taxon>Eukaryota</taxon>
        <taxon>Fungi</taxon>
        <taxon>Fungi incertae sedis</taxon>
        <taxon>Chytridiomycota</taxon>
        <taxon>Chytridiomycota incertae sedis</taxon>
        <taxon>Chytridiomycetes</taxon>
        <taxon>Spizellomycetales</taxon>
        <taxon>Powellomycetaceae</taxon>
        <taxon>Geranomyces</taxon>
    </lineage>
</organism>
<sequence length="214" mass="24039">MWPCVQCTFMNSNDSLACEVCYVTDINANPIDVIWEWSPDNERWIPYGKFTCRRIEAAYQSDKPQITLKGGYFATAPDVYKFRLNKTDNCFYQVNTFSRCARPARRRAGPDALVVVDLASVDSQDRCVMCQERCVGDQAVAVAVESAQDEDDDDDDDVYDDEDDEEQQVAGGGADEVVKLARCADGHYFHRGCITGYLLLRNHCPVCFQPATVG</sequence>
<evidence type="ECO:0000256" key="2">
    <source>
        <dbReference type="ARBA" id="ARBA00022771"/>
    </source>
</evidence>
<proteinExistence type="predicted"/>
<feature type="domain" description="WWE" evidence="5">
    <location>
        <begin position="21"/>
        <end position="106"/>
    </location>
</feature>
<protein>
    <recommendedName>
        <fullName evidence="5">WWE domain-containing protein</fullName>
    </recommendedName>
</protein>
<reference evidence="6" key="1">
    <citation type="submission" date="2020-05" db="EMBL/GenBank/DDBJ databases">
        <title>Phylogenomic resolution of chytrid fungi.</title>
        <authorList>
            <person name="Stajich J.E."/>
            <person name="Amses K."/>
            <person name="Simmons R."/>
            <person name="Seto K."/>
            <person name="Myers J."/>
            <person name="Bonds A."/>
            <person name="Quandt C.A."/>
            <person name="Barry K."/>
            <person name="Liu P."/>
            <person name="Grigoriev I."/>
            <person name="Longcore J.E."/>
            <person name="James T.Y."/>
        </authorList>
    </citation>
    <scope>NUCLEOTIDE SEQUENCE</scope>
    <source>
        <strain evidence="6">JEL0379</strain>
    </source>
</reference>
<dbReference type="SUPFAM" id="SSF117839">
    <property type="entry name" value="WWE domain"/>
    <property type="match status" value="1"/>
</dbReference>
<comment type="caution">
    <text evidence="6">The sequence shown here is derived from an EMBL/GenBank/DDBJ whole genome shotgun (WGS) entry which is preliminary data.</text>
</comment>
<feature type="region of interest" description="Disordered" evidence="4">
    <location>
        <begin position="145"/>
        <end position="171"/>
    </location>
</feature>
<keyword evidence="7" id="KW-1185">Reference proteome</keyword>
<gene>
    <name evidence="6" type="ORF">HDU87_005938</name>
</gene>
<keyword evidence="1" id="KW-0479">Metal-binding</keyword>
<keyword evidence="3" id="KW-0862">Zinc</keyword>
<feature type="compositionally biased region" description="Acidic residues" evidence="4">
    <location>
        <begin position="147"/>
        <end position="167"/>
    </location>
</feature>
<dbReference type="EMBL" id="JADGJQ010000005">
    <property type="protein sequence ID" value="KAJ3183822.1"/>
    <property type="molecule type" value="Genomic_DNA"/>
</dbReference>
<dbReference type="Gene3D" id="3.30.720.50">
    <property type="match status" value="1"/>
</dbReference>
<dbReference type="InterPro" id="IPR001876">
    <property type="entry name" value="Znf_RanBP2"/>
</dbReference>
<dbReference type="AlphaFoldDB" id="A0AAD5TQ33"/>
<evidence type="ECO:0000259" key="5">
    <source>
        <dbReference type="PROSITE" id="PS50918"/>
    </source>
</evidence>
<dbReference type="GO" id="GO:0008270">
    <property type="term" value="F:zinc ion binding"/>
    <property type="evidence" value="ECO:0007669"/>
    <property type="project" value="UniProtKB-KW"/>
</dbReference>
<dbReference type="Pfam" id="PF02825">
    <property type="entry name" value="WWE"/>
    <property type="match status" value="1"/>
</dbReference>
<accession>A0AAD5TQ33</accession>
<evidence type="ECO:0000256" key="1">
    <source>
        <dbReference type="ARBA" id="ARBA00022723"/>
    </source>
</evidence>
<name>A0AAD5TQ33_9FUNG</name>
<dbReference type="SUPFAM" id="SSF57850">
    <property type="entry name" value="RING/U-box"/>
    <property type="match status" value="1"/>
</dbReference>
<evidence type="ECO:0000313" key="6">
    <source>
        <dbReference type="EMBL" id="KAJ3183822.1"/>
    </source>
</evidence>
<evidence type="ECO:0000256" key="3">
    <source>
        <dbReference type="ARBA" id="ARBA00022833"/>
    </source>
</evidence>
<dbReference type="InterPro" id="IPR004170">
    <property type="entry name" value="WWE_dom"/>
</dbReference>
<dbReference type="InterPro" id="IPR037197">
    <property type="entry name" value="WWE_dom_sf"/>
</dbReference>
<evidence type="ECO:0000256" key="4">
    <source>
        <dbReference type="SAM" id="MobiDB-lite"/>
    </source>
</evidence>
<dbReference type="Gene3D" id="3.30.40.10">
    <property type="entry name" value="Zinc/RING finger domain, C3HC4 (zinc finger)"/>
    <property type="match status" value="1"/>
</dbReference>
<dbReference type="PROSITE" id="PS50918">
    <property type="entry name" value="WWE"/>
    <property type="match status" value="1"/>
</dbReference>
<evidence type="ECO:0000313" key="7">
    <source>
        <dbReference type="Proteomes" id="UP001212152"/>
    </source>
</evidence>
<dbReference type="InterPro" id="IPR013083">
    <property type="entry name" value="Znf_RING/FYVE/PHD"/>
</dbReference>
<dbReference type="PROSITE" id="PS01358">
    <property type="entry name" value="ZF_RANBP2_1"/>
    <property type="match status" value="1"/>
</dbReference>
<keyword evidence="2" id="KW-0863">Zinc-finger</keyword>
<dbReference type="Proteomes" id="UP001212152">
    <property type="component" value="Unassembled WGS sequence"/>
</dbReference>